<dbReference type="Gene3D" id="3.10.20.30">
    <property type="match status" value="1"/>
</dbReference>
<dbReference type="InterPro" id="IPR003749">
    <property type="entry name" value="ThiS/MoaD-like"/>
</dbReference>
<dbReference type="SUPFAM" id="SSF54285">
    <property type="entry name" value="MoaD/ThiS"/>
    <property type="match status" value="1"/>
</dbReference>
<dbReference type="EMBL" id="JBHULX010000001">
    <property type="protein sequence ID" value="MFD2589422.1"/>
    <property type="molecule type" value="Genomic_DNA"/>
</dbReference>
<dbReference type="InterPro" id="IPR010035">
    <property type="entry name" value="Thi_S"/>
</dbReference>
<organism evidence="1 2">
    <name type="scientific">Aquimarina hainanensis</name>
    <dbReference type="NCBI Taxonomy" id="1578017"/>
    <lineage>
        <taxon>Bacteria</taxon>
        <taxon>Pseudomonadati</taxon>
        <taxon>Bacteroidota</taxon>
        <taxon>Flavobacteriia</taxon>
        <taxon>Flavobacteriales</taxon>
        <taxon>Flavobacteriaceae</taxon>
        <taxon>Aquimarina</taxon>
    </lineage>
</organism>
<dbReference type="InterPro" id="IPR012675">
    <property type="entry name" value="Beta-grasp_dom_sf"/>
</dbReference>
<sequence length="66" mass="7252">MTINVNNQQQKIEENSSVQTLLQLLQLSSQGIAVAINNTIVPKTDWETLLFKEGDNVIIIQATQGG</sequence>
<proteinExistence type="predicted"/>
<reference evidence="2" key="1">
    <citation type="journal article" date="2019" name="Int. J. Syst. Evol. Microbiol.">
        <title>The Global Catalogue of Microorganisms (GCM) 10K type strain sequencing project: providing services to taxonomists for standard genome sequencing and annotation.</title>
        <authorList>
            <consortium name="The Broad Institute Genomics Platform"/>
            <consortium name="The Broad Institute Genome Sequencing Center for Infectious Disease"/>
            <person name="Wu L."/>
            <person name="Ma J."/>
        </authorList>
    </citation>
    <scope>NUCLEOTIDE SEQUENCE [LARGE SCALE GENOMIC DNA]</scope>
    <source>
        <strain evidence="2">KCTC 42423</strain>
    </source>
</reference>
<name>A0ABW5N336_9FLAO</name>
<evidence type="ECO:0000313" key="1">
    <source>
        <dbReference type="EMBL" id="MFD2589422.1"/>
    </source>
</evidence>
<dbReference type="Pfam" id="PF02597">
    <property type="entry name" value="ThiS"/>
    <property type="match status" value="1"/>
</dbReference>
<dbReference type="NCBIfam" id="TIGR01683">
    <property type="entry name" value="thiS"/>
    <property type="match status" value="1"/>
</dbReference>
<dbReference type="CDD" id="cd00565">
    <property type="entry name" value="Ubl_ThiS"/>
    <property type="match status" value="1"/>
</dbReference>
<dbReference type="InterPro" id="IPR016155">
    <property type="entry name" value="Mopterin_synth/thiamin_S_b"/>
</dbReference>
<dbReference type="PANTHER" id="PTHR34472">
    <property type="entry name" value="SULFUR CARRIER PROTEIN THIS"/>
    <property type="match status" value="1"/>
</dbReference>
<gene>
    <name evidence="1" type="primary">thiS</name>
    <name evidence="1" type="ORF">ACFSTE_01175</name>
</gene>
<protein>
    <submittedName>
        <fullName evidence="1">Sulfur carrier protein ThiS</fullName>
    </submittedName>
</protein>
<dbReference type="PANTHER" id="PTHR34472:SF1">
    <property type="entry name" value="SULFUR CARRIER PROTEIN THIS"/>
    <property type="match status" value="1"/>
</dbReference>
<dbReference type="Proteomes" id="UP001597459">
    <property type="component" value="Unassembled WGS sequence"/>
</dbReference>
<accession>A0ABW5N336</accession>
<comment type="caution">
    <text evidence="1">The sequence shown here is derived from an EMBL/GenBank/DDBJ whole genome shotgun (WGS) entry which is preliminary data.</text>
</comment>
<evidence type="ECO:0000313" key="2">
    <source>
        <dbReference type="Proteomes" id="UP001597459"/>
    </source>
</evidence>
<dbReference type="RefSeq" id="WP_176027963.1">
    <property type="nucleotide sequence ID" value="NZ_JBHSJV010000001.1"/>
</dbReference>
<keyword evidence="2" id="KW-1185">Reference proteome</keyword>